<name>A0ABQ4WDG9_9ASTR</name>
<organism evidence="2 3">
    <name type="scientific">Tanacetum coccineum</name>
    <dbReference type="NCBI Taxonomy" id="301880"/>
    <lineage>
        <taxon>Eukaryota</taxon>
        <taxon>Viridiplantae</taxon>
        <taxon>Streptophyta</taxon>
        <taxon>Embryophyta</taxon>
        <taxon>Tracheophyta</taxon>
        <taxon>Spermatophyta</taxon>
        <taxon>Magnoliopsida</taxon>
        <taxon>eudicotyledons</taxon>
        <taxon>Gunneridae</taxon>
        <taxon>Pentapetalae</taxon>
        <taxon>asterids</taxon>
        <taxon>campanulids</taxon>
        <taxon>Asterales</taxon>
        <taxon>Asteraceae</taxon>
        <taxon>Asteroideae</taxon>
        <taxon>Anthemideae</taxon>
        <taxon>Anthemidinae</taxon>
        <taxon>Tanacetum</taxon>
    </lineage>
</organism>
<dbReference type="EMBL" id="BQNB010008550">
    <property type="protein sequence ID" value="GJS50921.1"/>
    <property type="molecule type" value="Genomic_DNA"/>
</dbReference>
<accession>A0ABQ4WDG9</accession>
<feature type="compositionally biased region" description="Polar residues" evidence="1">
    <location>
        <begin position="224"/>
        <end position="235"/>
    </location>
</feature>
<dbReference type="Proteomes" id="UP001151760">
    <property type="component" value="Unassembled WGS sequence"/>
</dbReference>
<evidence type="ECO:0000313" key="3">
    <source>
        <dbReference type="Proteomes" id="UP001151760"/>
    </source>
</evidence>
<protein>
    <recommendedName>
        <fullName evidence="4">Retrotransposon gag domain-containing protein</fullName>
    </recommendedName>
</protein>
<comment type="caution">
    <text evidence="2">The sequence shown here is derived from an EMBL/GenBank/DDBJ whole genome shotgun (WGS) entry which is preliminary data.</text>
</comment>
<evidence type="ECO:0000313" key="2">
    <source>
        <dbReference type="EMBL" id="GJS50921.1"/>
    </source>
</evidence>
<keyword evidence="3" id="KW-1185">Reference proteome</keyword>
<gene>
    <name evidence="2" type="ORF">Tco_0624283</name>
</gene>
<reference evidence="2" key="1">
    <citation type="journal article" date="2022" name="Int. J. Mol. Sci.">
        <title>Draft Genome of Tanacetum Coccineum: Genomic Comparison of Closely Related Tanacetum-Family Plants.</title>
        <authorList>
            <person name="Yamashiro T."/>
            <person name="Shiraishi A."/>
            <person name="Nakayama K."/>
            <person name="Satake H."/>
        </authorList>
    </citation>
    <scope>NUCLEOTIDE SEQUENCE</scope>
</reference>
<feature type="compositionally biased region" description="Basic and acidic residues" evidence="1">
    <location>
        <begin position="197"/>
        <end position="213"/>
    </location>
</feature>
<sequence>MAELFLNKSMKKAQTKSNLSISSNNNDTSIKLIKEFLTELQNNAYHGIHHEDVVDHVSMVLEMLDLINIPGVDSHQLRIMAFPLSLADDASQWWINEGEGKITTWEELVEKFFCKFYPESYDGEEEMLDEGNNWGIDPFEFISRVNSSFGNHMRVDGRTKKVLFHSWLNGSWNKRRMDDNILSSSDTTTNSILEPYLKTREKNNTRKDDEQRQTKRKCKDANLEANNTSNTLNNERPNKRMCNAERFEAIKYSLGPNKEYILIRRCEYDTWERNEDTMS</sequence>
<reference evidence="2" key="2">
    <citation type="submission" date="2022-01" db="EMBL/GenBank/DDBJ databases">
        <authorList>
            <person name="Yamashiro T."/>
            <person name="Shiraishi A."/>
            <person name="Satake H."/>
            <person name="Nakayama K."/>
        </authorList>
    </citation>
    <scope>NUCLEOTIDE SEQUENCE</scope>
</reference>
<feature type="region of interest" description="Disordered" evidence="1">
    <location>
        <begin position="192"/>
        <end position="237"/>
    </location>
</feature>
<proteinExistence type="predicted"/>
<evidence type="ECO:0008006" key="4">
    <source>
        <dbReference type="Google" id="ProtNLM"/>
    </source>
</evidence>
<evidence type="ECO:0000256" key="1">
    <source>
        <dbReference type="SAM" id="MobiDB-lite"/>
    </source>
</evidence>